<reference evidence="2" key="1">
    <citation type="submission" date="2021-02" db="EMBL/GenBank/DDBJ databases">
        <authorList>
            <person name="Nowell W R."/>
        </authorList>
    </citation>
    <scope>NUCLEOTIDE SEQUENCE</scope>
</reference>
<gene>
    <name evidence="2" type="ORF">EDS130_LOCUS12877</name>
</gene>
<dbReference type="Proteomes" id="UP000663852">
    <property type="component" value="Unassembled WGS sequence"/>
</dbReference>
<dbReference type="AlphaFoldDB" id="A0A814E2D7"/>
<feature type="compositionally biased region" description="Polar residues" evidence="1">
    <location>
        <begin position="70"/>
        <end position="81"/>
    </location>
</feature>
<feature type="compositionally biased region" description="Polar residues" evidence="1">
    <location>
        <begin position="222"/>
        <end position="232"/>
    </location>
</feature>
<accession>A0A814E2D7</accession>
<organism evidence="2 3">
    <name type="scientific">Adineta ricciae</name>
    <name type="common">Rotifer</name>
    <dbReference type="NCBI Taxonomy" id="249248"/>
    <lineage>
        <taxon>Eukaryota</taxon>
        <taxon>Metazoa</taxon>
        <taxon>Spiralia</taxon>
        <taxon>Gnathifera</taxon>
        <taxon>Rotifera</taxon>
        <taxon>Eurotatoria</taxon>
        <taxon>Bdelloidea</taxon>
        <taxon>Adinetida</taxon>
        <taxon>Adinetidae</taxon>
        <taxon>Adineta</taxon>
    </lineage>
</organism>
<comment type="caution">
    <text evidence="2">The sequence shown here is derived from an EMBL/GenBank/DDBJ whole genome shotgun (WGS) entry which is preliminary data.</text>
</comment>
<evidence type="ECO:0000313" key="3">
    <source>
        <dbReference type="Proteomes" id="UP000663852"/>
    </source>
</evidence>
<evidence type="ECO:0000313" key="2">
    <source>
        <dbReference type="EMBL" id="CAF0961535.1"/>
    </source>
</evidence>
<proteinExistence type="predicted"/>
<feature type="region of interest" description="Disordered" evidence="1">
    <location>
        <begin position="222"/>
        <end position="250"/>
    </location>
</feature>
<evidence type="ECO:0000256" key="1">
    <source>
        <dbReference type="SAM" id="MobiDB-lite"/>
    </source>
</evidence>
<sequence>MPLDENDPLVSLLHVIQRRSNLDKSIENDSIQTNVDYDTKLQNIPSTKSVPCRNFAALENKRSRKKPKQLTDNPSLKSALTNKAYETNQQAYSEPQQSHTYDDDDHDHRYNTLFYANHLPIKYGFQIRSLIEKNLLPSWQFSNDQKNQIIYKSSSIENNLSISISSRSKQVKFSRVPTVARKSPNPPLQRHWINPWLNSRQLREHHKQLSLHAQRDIHLSSKSNTSISNRVLPSNVMPPKKRPCDKQRSKIRRRKRCVNFEEHLQRYYSSRWCFISTRRLLT</sequence>
<dbReference type="EMBL" id="CAJNOJ010000050">
    <property type="protein sequence ID" value="CAF0961535.1"/>
    <property type="molecule type" value="Genomic_DNA"/>
</dbReference>
<protein>
    <submittedName>
        <fullName evidence="2">Uncharacterized protein</fullName>
    </submittedName>
</protein>
<dbReference type="OrthoDB" id="10515767at2759"/>
<name>A0A814E2D7_ADIRI</name>
<feature type="region of interest" description="Disordered" evidence="1">
    <location>
        <begin position="60"/>
        <end position="81"/>
    </location>
</feature>